<dbReference type="GO" id="GO:0016757">
    <property type="term" value="F:glycosyltransferase activity"/>
    <property type="evidence" value="ECO:0007669"/>
    <property type="project" value="UniProtKB-KW"/>
</dbReference>
<dbReference type="InterPro" id="IPR029044">
    <property type="entry name" value="Nucleotide-diphossugar_trans"/>
</dbReference>
<name>A0A6C0JJC0_9ZZZZ</name>
<organism evidence="5">
    <name type="scientific">viral metagenome</name>
    <dbReference type="NCBI Taxonomy" id="1070528"/>
    <lineage>
        <taxon>unclassified sequences</taxon>
        <taxon>metagenomes</taxon>
        <taxon>organismal metagenomes</taxon>
    </lineage>
</organism>
<dbReference type="InterPro" id="IPR008630">
    <property type="entry name" value="Glyco_trans_34"/>
</dbReference>
<feature type="domain" description="Glycosyltransferase 2-like" evidence="4">
    <location>
        <begin position="338"/>
        <end position="467"/>
    </location>
</feature>
<keyword evidence="1" id="KW-0328">Glycosyltransferase</keyword>
<evidence type="ECO:0000259" key="4">
    <source>
        <dbReference type="Pfam" id="PF00535"/>
    </source>
</evidence>
<dbReference type="AlphaFoldDB" id="A0A6C0JJC0"/>
<feature type="transmembrane region" description="Helical" evidence="3">
    <location>
        <begin position="6"/>
        <end position="21"/>
    </location>
</feature>
<dbReference type="Gene3D" id="3.90.550.10">
    <property type="entry name" value="Spore Coat Polysaccharide Biosynthesis Protein SpsA, Chain A"/>
    <property type="match status" value="2"/>
</dbReference>
<evidence type="ECO:0000256" key="2">
    <source>
        <dbReference type="ARBA" id="ARBA00022679"/>
    </source>
</evidence>
<evidence type="ECO:0000256" key="1">
    <source>
        <dbReference type="ARBA" id="ARBA00022676"/>
    </source>
</evidence>
<keyword evidence="3" id="KW-0472">Membrane</keyword>
<dbReference type="GO" id="GO:0000139">
    <property type="term" value="C:Golgi membrane"/>
    <property type="evidence" value="ECO:0007669"/>
    <property type="project" value="TreeGrafter"/>
</dbReference>
<evidence type="ECO:0000313" key="5">
    <source>
        <dbReference type="EMBL" id="QHU05895.1"/>
    </source>
</evidence>
<keyword evidence="3" id="KW-1133">Transmembrane helix</keyword>
<dbReference type="PANTHER" id="PTHR31306:SF4">
    <property type="entry name" value="ALPHA-1,2-GALACTOSYLTRANSFERASE"/>
    <property type="match status" value="1"/>
</dbReference>
<sequence>MEKYHIILISFIFLFILISFFKKYYHLCISLIIFVFIYSFVIMQKQHTVMDLDKKKLKIIKKKIKIIELSTNYDKNKYNKLRAKQKYLQFILNKKYKTEVITLDLHNNSNICIIMTGDEKIYPFYIKTISINLKYAKKMKYDFKAYIGKILDDKQYKPHFDRYKILLDLMLHSTYDYLLYIDSDAFIQDSNKKIEEFINMMNPTDFLLGSWDCVPIRRKLPINSGVLLLKKCNESIQFCQDVLTKEPLCHMNKCKCGNGHSFYDQCVMERLNIYHKNIKLVPYGILQTFDRNGKICKGQVDETNLSFIYHLAGREDNKRIKIIKKNKIKIFTKNKKCSVYILNYNRPHNVYKQLDVLINNVYIDEIIVSNGNPNYKVNYTHTKVKIVDDFINNSTLYAARRWIGILNNCSNKYVLNLDDDIIPSDDLIKKLIYKLQKDPYNIYGPFKRLCSNSGYELNPKTEYNTIITPILMTSKKVIQDYIDIYYKYNIEWFKKYKGNCEDLSLNMFLLQKGINPTFVEGKYTNLDTSKGYSAQSDHLTIRNNFCKIFSNFYDINDYKNIKNDWNNFIFDKTYIITIPERLDYVKYITKIMKINPTIYEGINKNTLDLDKLVHDKILSISYKNNNNIGRIACYLSHINVIKDFLKNTQGKNCFIFEDDIKLNKTLFNTTINIQNIMNNTPSNWDIIYFGKCGEKCKNKITINKYITTNSTPLCLHSYALSRKGAETIVKNAFPIEQGVDHMYRKLIKNKKLNEYTSTIPLFFQNRDNFGSSIGHGTEIQVCSD</sequence>
<proteinExistence type="predicted"/>
<evidence type="ECO:0000256" key="3">
    <source>
        <dbReference type="SAM" id="Phobius"/>
    </source>
</evidence>
<accession>A0A6C0JJC0</accession>
<keyword evidence="2" id="KW-0808">Transferase</keyword>
<keyword evidence="3" id="KW-0812">Transmembrane</keyword>
<dbReference type="GO" id="GO:0006487">
    <property type="term" value="P:protein N-linked glycosylation"/>
    <property type="evidence" value="ECO:0007669"/>
    <property type="project" value="TreeGrafter"/>
</dbReference>
<dbReference type="Pfam" id="PF00535">
    <property type="entry name" value="Glycos_transf_2"/>
    <property type="match status" value="1"/>
</dbReference>
<feature type="transmembrane region" description="Helical" evidence="3">
    <location>
        <begin position="26"/>
        <end position="43"/>
    </location>
</feature>
<protein>
    <recommendedName>
        <fullName evidence="4">Glycosyltransferase 2-like domain-containing protein</fullName>
    </recommendedName>
</protein>
<dbReference type="SUPFAM" id="SSF53448">
    <property type="entry name" value="Nucleotide-diphospho-sugar transferases"/>
    <property type="match status" value="1"/>
</dbReference>
<dbReference type="InterPro" id="IPR001173">
    <property type="entry name" value="Glyco_trans_2-like"/>
</dbReference>
<dbReference type="PANTHER" id="PTHR31306">
    <property type="entry name" value="ALPHA-1,6-MANNOSYLTRANSFERASE MNN11-RELATED"/>
    <property type="match status" value="1"/>
</dbReference>
<dbReference type="EMBL" id="MN740424">
    <property type="protein sequence ID" value="QHU05895.1"/>
    <property type="molecule type" value="Genomic_DNA"/>
</dbReference>
<reference evidence="5" key="1">
    <citation type="journal article" date="2020" name="Nature">
        <title>Giant virus diversity and host interactions through global metagenomics.</title>
        <authorList>
            <person name="Schulz F."/>
            <person name="Roux S."/>
            <person name="Paez-Espino D."/>
            <person name="Jungbluth S."/>
            <person name="Walsh D.A."/>
            <person name="Denef V.J."/>
            <person name="McMahon K.D."/>
            <person name="Konstantinidis K.T."/>
            <person name="Eloe-Fadrosh E.A."/>
            <person name="Kyrpides N.C."/>
            <person name="Woyke T."/>
        </authorList>
    </citation>
    <scope>NUCLEOTIDE SEQUENCE</scope>
    <source>
        <strain evidence="5">GVMAG-M-3300027736-24</strain>
    </source>
</reference>
<dbReference type="CDD" id="cd00761">
    <property type="entry name" value="Glyco_tranf_GTA_type"/>
    <property type="match status" value="1"/>
</dbReference>